<sequence length="851" mass="94734">MKSLQDENGANHPLASSDSLVNSTGTLSRRHSSPVLPAPNHGEPEARAYIQSRKRSSLPPMCASPLLEPTRLPSITEPGQSSWRLSFASDHRGEHLRKLSQGHAVPITLSVEKFSETARPPRYLHDKGLRTSSQAITASEENSNLESLPSHSQTCLASQDFGGVDGVGDGCKAIHLHEMGISQRLASRFQSSSSPRLSSWGSHERSFSSNGGASKLMRAERARYMQKTSDSIPLSERVPSSWGQVIHGGTSSVYHSASNSLQPSRQSSRFNISSFLLGKVEVEVEESEDTETSHMMGALKNISTGDISSSSLGPPLARYARRPTMDDSSVIVSETDSFHRMEAELSVVETRFASSEARRTPSTPVSSKFREEFDLEPPTTEATQSRKKSAFSKLAKLAIRSYDGAQNMEELLNVPVPDFEPDILRSPGGGPLSPLDDDATGLWGKAIKKKGDSKAKEVGDQLHIPRKRSSQGRKKSAVEEDKPKGAFEGLINMRKGKKKADINDHKSAAEEYQKRFEERVAVKELVMDSWEAEMEATAAKAKAKSRNIVKKSKPNLPDHRYPASWSRFPSHDRSERLSSAAAVDRVDIKDFAKLGKKDGEIVWCLAHEDDGHHTELEYLKRKKGILDKVKERIDHEVYRTDTQVQQASSSKGRRGSLSMAGELEYPELEVLPLSMTTAAQNPEEPEKEFQEREKKLKRMRANIDGTVDLEAGEERNESIISIADPKFYEDCLVNLKAREAVNDSNVSIADPKFYENCLVDPLEDGDADMLEEMLPKIGSKKDKPRTWGGRDWEGYKSERRNRNMSLGSVFLRRSTDDHCLDSEVLEDVEKERVLKAADDAWERRKHVSMVL</sequence>
<feature type="region of interest" description="Disordered" evidence="1">
    <location>
        <begin position="355"/>
        <end position="387"/>
    </location>
</feature>
<protein>
    <submittedName>
        <fullName evidence="2">Uncharacterized protein</fullName>
    </submittedName>
</protein>
<evidence type="ECO:0000313" key="2">
    <source>
        <dbReference type="EMBL" id="PMD27248.1"/>
    </source>
</evidence>
<evidence type="ECO:0000313" key="3">
    <source>
        <dbReference type="Proteomes" id="UP000235672"/>
    </source>
</evidence>
<feature type="compositionally biased region" description="Basic residues" evidence="1">
    <location>
        <begin position="464"/>
        <end position="475"/>
    </location>
</feature>
<proteinExistence type="predicted"/>
<dbReference type="OrthoDB" id="3437384at2759"/>
<accession>A0A2J6QLU3</accession>
<reference evidence="2 3" key="1">
    <citation type="submission" date="2016-05" db="EMBL/GenBank/DDBJ databases">
        <title>A degradative enzymes factory behind the ericoid mycorrhizal symbiosis.</title>
        <authorList>
            <consortium name="DOE Joint Genome Institute"/>
            <person name="Martino E."/>
            <person name="Morin E."/>
            <person name="Grelet G."/>
            <person name="Kuo A."/>
            <person name="Kohler A."/>
            <person name="Daghino S."/>
            <person name="Barry K."/>
            <person name="Choi C."/>
            <person name="Cichocki N."/>
            <person name="Clum A."/>
            <person name="Copeland A."/>
            <person name="Hainaut M."/>
            <person name="Haridas S."/>
            <person name="Labutti K."/>
            <person name="Lindquist E."/>
            <person name="Lipzen A."/>
            <person name="Khouja H.-R."/>
            <person name="Murat C."/>
            <person name="Ohm R."/>
            <person name="Olson A."/>
            <person name="Spatafora J."/>
            <person name="Veneault-Fourrey C."/>
            <person name="Henrissat B."/>
            <person name="Grigoriev I."/>
            <person name="Martin F."/>
            <person name="Perotto S."/>
        </authorList>
    </citation>
    <scope>NUCLEOTIDE SEQUENCE [LARGE SCALE GENOMIC DNA]</scope>
    <source>
        <strain evidence="2 3">UAMH 7357</strain>
    </source>
</reference>
<gene>
    <name evidence="2" type="ORF">NA56DRAFT_229578</name>
</gene>
<keyword evidence="3" id="KW-1185">Reference proteome</keyword>
<evidence type="ECO:0000256" key="1">
    <source>
        <dbReference type="SAM" id="MobiDB-lite"/>
    </source>
</evidence>
<feature type="region of interest" description="Disordered" evidence="1">
    <location>
        <begin position="192"/>
        <end position="212"/>
    </location>
</feature>
<feature type="compositionally biased region" description="Basic and acidic residues" evidence="1">
    <location>
        <begin position="476"/>
        <end position="485"/>
    </location>
</feature>
<dbReference type="EMBL" id="KZ613466">
    <property type="protein sequence ID" value="PMD27248.1"/>
    <property type="molecule type" value="Genomic_DNA"/>
</dbReference>
<dbReference type="Proteomes" id="UP000235672">
    <property type="component" value="Unassembled WGS sequence"/>
</dbReference>
<feature type="region of interest" description="Disordered" evidence="1">
    <location>
        <begin position="447"/>
        <end position="505"/>
    </location>
</feature>
<feature type="region of interest" description="Disordered" evidence="1">
    <location>
        <begin position="1"/>
        <end position="80"/>
    </location>
</feature>
<organism evidence="2 3">
    <name type="scientific">Hyaloscypha hepaticicola</name>
    <dbReference type="NCBI Taxonomy" id="2082293"/>
    <lineage>
        <taxon>Eukaryota</taxon>
        <taxon>Fungi</taxon>
        <taxon>Dikarya</taxon>
        <taxon>Ascomycota</taxon>
        <taxon>Pezizomycotina</taxon>
        <taxon>Leotiomycetes</taxon>
        <taxon>Helotiales</taxon>
        <taxon>Hyaloscyphaceae</taxon>
        <taxon>Hyaloscypha</taxon>
    </lineage>
</organism>
<feature type="compositionally biased region" description="Low complexity" evidence="1">
    <location>
        <begin position="192"/>
        <end position="201"/>
    </location>
</feature>
<dbReference type="AlphaFoldDB" id="A0A2J6QLU3"/>
<feature type="compositionally biased region" description="Basic and acidic residues" evidence="1">
    <location>
        <begin position="449"/>
        <end position="460"/>
    </location>
</feature>
<name>A0A2J6QLU3_9HELO</name>
<feature type="compositionally biased region" description="Polar residues" evidence="1">
    <location>
        <begin position="14"/>
        <end position="27"/>
    </location>
</feature>